<evidence type="ECO:0000256" key="2">
    <source>
        <dbReference type="ARBA" id="ARBA00023163"/>
    </source>
</evidence>
<name>A0A4R5CSK4_9FLAO</name>
<sequence>MDLGERNIQFLVDETGFNSFSYFTTSFKAYKGMTPSDYIKSIQVNNHEQG</sequence>
<evidence type="ECO:0000313" key="5">
    <source>
        <dbReference type="Proteomes" id="UP000294644"/>
    </source>
</evidence>
<dbReference type="PROSITE" id="PS01124">
    <property type="entry name" value="HTH_ARAC_FAMILY_2"/>
    <property type="match status" value="1"/>
</dbReference>
<evidence type="ECO:0000256" key="1">
    <source>
        <dbReference type="ARBA" id="ARBA00023015"/>
    </source>
</evidence>
<dbReference type="Proteomes" id="UP000294644">
    <property type="component" value="Unassembled WGS sequence"/>
</dbReference>
<dbReference type="GO" id="GO:0043565">
    <property type="term" value="F:sequence-specific DNA binding"/>
    <property type="evidence" value="ECO:0007669"/>
    <property type="project" value="InterPro"/>
</dbReference>
<evidence type="ECO:0000313" key="4">
    <source>
        <dbReference type="EMBL" id="TDE02537.1"/>
    </source>
</evidence>
<feature type="domain" description="HTH araC/xylS-type" evidence="3">
    <location>
        <begin position="1"/>
        <end position="41"/>
    </location>
</feature>
<dbReference type="OrthoDB" id="5295174at2"/>
<dbReference type="Pfam" id="PF00165">
    <property type="entry name" value="HTH_AraC"/>
    <property type="match status" value="1"/>
</dbReference>
<proteinExistence type="predicted"/>
<protein>
    <submittedName>
        <fullName evidence="4">AraC family transcriptional regulator</fullName>
    </submittedName>
</protein>
<dbReference type="InterPro" id="IPR009057">
    <property type="entry name" value="Homeodomain-like_sf"/>
</dbReference>
<dbReference type="SUPFAM" id="SSF46689">
    <property type="entry name" value="Homeodomain-like"/>
    <property type="match status" value="1"/>
</dbReference>
<gene>
    <name evidence="4" type="ORF">E0F91_12270</name>
</gene>
<keyword evidence="1" id="KW-0805">Transcription regulation</keyword>
<dbReference type="AlphaFoldDB" id="A0A4R5CSK4"/>
<keyword evidence="2" id="KW-0804">Transcription</keyword>
<comment type="caution">
    <text evidence="4">The sequence shown here is derived from an EMBL/GenBank/DDBJ whole genome shotgun (WGS) entry which is preliminary data.</text>
</comment>
<accession>A0A4R5CSK4</accession>
<dbReference type="InterPro" id="IPR018060">
    <property type="entry name" value="HTH_AraC"/>
</dbReference>
<evidence type="ECO:0000259" key="3">
    <source>
        <dbReference type="PROSITE" id="PS01124"/>
    </source>
</evidence>
<dbReference type="Gene3D" id="1.10.10.60">
    <property type="entry name" value="Homeodomain-like"/>
    <property type="match status" value="1"/>
</dbReference>
<organism evidence="4 5">
    <name type="scientific">Flavobacterium sandaracinum</name>
    <dbReference type="NCBI Taxonomy" id="2541733"/>
    <lineage>
        <taxon>Bacteria</taxon>
        <taxon>Pseudomonadati</taxon>
        <taxon>Bacteroidota</taxon>
        <taxon>Flavobacteriia</taxon>
        <taxon>Flavobacteriales</taxon>
        <taxon>Flavobacteriaceae</taxon>
        <taxon>Flavobacterium</taxon>
    </lineage>
</organism>
<dbReference type="EMBL" id="SMFN01000015">
    <property type="protein sequence ID" value="TDE02537.1"/>
    <property type="molecule type" value="Genomic_DNA"/>
</dbReference>
<reference evidence="4 5" key="1">
    <citation type="submission" date="2019-03" db="EMBL/GenBank/DDBJ databases">
        <title>Flavobacterium LB-D12 sp. nov., isolated from arctic soil.</title>
        <authorList>
            <person name="Chaudhary D.K."/>
        </authorList>
    </citation>
    <scope>NUCLEOTIDE SEQUENCE [LARGE SCALE GENOMIC DNA]</scope>
    <source>
        <strain evidence="4 5">LB-D12</strain>
    </source>
</reference>
<dbReference type="GO" id="GO:0003700">
    <property type="term" value="F:DNA-binding transcription factor activity"/>
    <property type="evidence" value="ECO:0007669"/>
    <property type="project" value="InterPro"/>
</dbReference>
<keyword evidence="5" id="KW-1185">Reference proteome</keyword>